<dbReference type="Proteomes" id="UP000199051">
    <property type="component" value="Unassembled WGS sequence"/>
</dbReference>
<evidence type="ECO:0000313" key="3">
    <source>
        <dbReference type="Proteomes" id="UP000199051"/>
    </source>
</evidence>
<evidence type="ECO:0000313" key="2">
    <source>
        <dbReference type="EMBL" id="SER92698.1"/>
    </source>
</evidence>
<dbReference type="Pfam" id="PF09983">
    <property type="entry name" value="JetD_C"/>
    <property type="match status" value="1"/>
</dbReference>
<dbReference type="GO" id="GO:0003677">
    <property type="term" value="F:DNA binding"/>
    <property type="evidence" value="ECO:0007669"/>
    <property type="project" value="InterPro"/>
</dbReference>
<dbReference type="AlphaFoldDB" id="A0A1H9T6B3"/>
<feature type="domain" description="Wadjet protein JetD C-terminal" evidence="1">
    <location>
        <begin position="303"/>
        <end position="419"/>
    </location>
</feature>
<dbReference type="InterPro" id="IPR036078">
    <property type="entry name" value="Spo11/TopoVI_A_sf"/>
</dbReference>
<dbReference type="InterPro" id="IPR024534">
    <property type="entry name" value="JetD_C"/>
</dbReference>
<reference evidence="3" key="1">
    <citation type="submission" date="2016-10" db="EMBL/GenBank/DDBJ databases">
        <authorList>
            <person name="Varghese N."/>
            <person name="Submissions S."/>
        </authorList>
    </citation>
    <scope>NUCLEOTIDE SEQUENCE [LARGE SCALE GENOMIC DNA]</scope>
    <source>
        <strain evidence="3">DSM 44260</strain>
    </source>
</reference>
<name>A0A1H9T6B3_9PSEU</name>
<dbReference type="GO" id="GO:0005694">
    <property type="term" value="C:chromosome"/>
    <property type="evidence" value="ECO:0007669"/>
    <property type="project" value="InterPro"/>
</dbReference>
<accession>A0A1H9T6B3</accession>
<dbReference type="STRING" id="155974.SAMN04487818_10691"/>
<sequence>MREHYKPLLGEMSGRSTILLSGLPPGVEAVTVPVRRNGVSRVPRDRRGRVKVTKVDLVPSERTALFSPPDGLSRADLAWVLSAARRQWSSVGNRFGGRALSVAVELVRSGGVVLRCDVDSDRLALGSPESWSLSSAWAEQADDELAELRPQRDPDEVRRALLDQLDNLESPPSLVAERDVLRAVPAGSALVPPPGTTTTAKSWTTYEASLLAAIRWASSDRVPGAAELAGLAWGDTHVKWSTARSIVFSQLVGREFSQAVKKSDITIRVRGPLVWSHGSAIADAARSRPWIGLPSEGVRLVGDVKFAAAGILLVENAETFQEVCDIKEITESWLCIWGQGKAVVNAVDLIIALPPVKVAAWMDLDAAGLQIFSMLTDRLGRTATPVGMDLELLRSGQARKRASVEEEQKADREDRRLAASLKDRLPDSLREVAEYIEATGKAVEQQTLHDRVLRTLADRLSILGME</sequence>
<protein>
    <recommendedName>
        <fullName evidence="1">Wadjet protein JetD C-terminal domain-containing protein</fullName>
    </recommendedName>
</protein>
<evidence type="ECO:0000259" key="1">
    <source>
        <dbReference type="Pfam" id="PF09983"/>
    </source>
</evidence>
<organism evidence="2 3">
    <name type="scientific">Actinokineospora terrae</name>
    <dbReference type="NCBI Taxonomy" id="155974"/>
    <lineage>
        <taxon>Bacteria</taxon>
        <taxon>Bacillati</taxon>
        <taxon>Actinomycetota</taxon>
        <taxon>Actinomycetes</taxon>
        <taxon>Pseudonocardiales</taxon>
        <taxon>Pseudonocardiaceae</taxon>
        <taxon>Actinokineospora</taxon>
    </lineage>
</organism>
<proteinExistence type="predicted"/>
<dbReference type="SUPFAM" id="SSF56726">
    <property type="entry name" value="DNA topoisomerase IV, alpha subunit"/>
    <property type="match status" value="1"/>
</dbReference>
<dbReference type="RefSeq" id="WP_092778535.1">
    <property type="nucleotide sequence ID" value="NZ_FOGI01000006.1"/>
</dbReference>
<dbReference type="EMBL" id="FOGI01000006">
    <property type="protein sequence ID" value="SER92698.1"/>
    <property type="molecule type" value="Genomic_DNA"/>
</dbReference>
<gene>
    <name evidence="2" type="ORF">SAMN04487818_10691</name>
</gene>
<keyword evidence="3" id="KW-1185">Reference proteome</keyword>